<organism evidence="3">
    <name type="scientific">freshwater metagenome</name>
    <dbReference type="NCBI Taxonomy" id="449393"/>
    <lineage>
        <taxon>unclassified sequences</taxon>
        <taxon>metagenomes</taxon>
        <taxon>ecological metagenomes</taxon>
    </lineage>
</organism>
<dbReference type="PANTHER" id="PTHR43542">
    <property type="entry name" value="METHYLTRANSFERASE"/>
    <property type="match status" value="1"/>
</dbReference>
<protein>
    <recommendedName>
        <fullName evidence="4">Methyltransferase</fullName>
    </recommendedName>
</protein>
<accession>A0A094Q156</accession>
<dbReference type="GO" id="GO:0031167">
    <property type="term" value="P:rRNA methylation"/>
    <property type="evidence" value="ECO:0007669"/>
    <property type="project" value="InterPro"/>
</dbReference>
<dbReference type="PANTHER" id="PTHR43542:SF1">
    <property type="entry name" value="METHYLTRANSFERASE"/>
    <property type="match status" value="1"/>
</dbReference>
<gene>
    <name evidence="3" type="ORF">GM50_10565</name>
</gene>
<evidence type="ECO:0008006" key="4">
    <source>
        <dbReference type="Google" id="ProtNLM"/>
    </source>
</evidence>
<dbReference type="InterPro" id="IPR002052">
    <property type="entry name" value="DNA_methylase_N6_adenine_CS"/>
</dbReference>
<sequence length="191" mass="20814">MRIIAGVAKGRSLSSVAGATRPTSDRAREAIFSTLTSEFGDFLGLHVLDLFSGSGAMGLEALSRGASLVHCVEKDDSAAKTISTNSLLVQKAQTVGVFHLFHMSAQKFVESTPQHQYHFVYIDPPYDFADSELTTILENLLSNNFFKDGAVIAVERASKTPQPVWPQGYEPSRTKVYGQASIYYANYAKNG</sequence>
<dbReference type="PIRSF" id="PIRSF004553">
    <property type="entry name" value="CHP00095"/>
    <property type="match status" value="1"/>
</dbReference>
<dbReference type="AlphaFoldDB" id="A0A094Q156"/>
<dbReference type="SUPFAM" id="SSF53335">
    <property type="entry name" value="S-adenosyl-L-methionine-dependent methyltransferases"/>
    <property type="match status" value="1"/>
</dbReference>
<dbReference type="EMBL" id="JNSK01000035">
    <property type="protein sequence ID" value="KGA17840.1"/>
    <property type="molecule type" value="Genomic_DNA"/>
</dbReference>
<keyword evidence="1" id="KW-0489">Methyltransferase</keyword>
<evidence type="ECO:0000313" key="3">
    <source>
        <dbReference type="EMBL" id="KGA17840.1"/>
    </source>
</evidence>
<evidence type="ECO:0000256" key="1">
    <source>
        <dbReference type="ARBA" id="ARBA00022603"/>
    </source>
</evidence>
<dbReference type="InterPro" id="IPR004398">
    <property type="entry name" value="RNA_MeTrfase_RsmD"/>
</dbReference>
<dbReference type="Pfam" id="PF03602">
    <property type="entry name" value="Cons_hypoth95"/>
    <property type="match status" value="1"/>
</dbReference>
<name>A0A094Q156_9ZZZZ</name>
<dbReference type="Gene3D" id="3.40.50.150">
    <property type="entry name" value="Vaccinia Virus protein VP39"/>
    <property type="match status" value="1"/>
</dbReference>
<keyword evidence="2" id="KW-0808">Transferase</keyword>
<dbReference type="GO" id="GO:0008168">
    <property type="term" value="F:methyltransferase activity"/>
    <property type="evidence" value="ECO:0007669"/>
    <property type="project" value="UniProtKB-KW"/>
</dbReference>
<reference evidence="3" key="1">
    <citation type="submission" date="2014-05" db="EMBL/GenBank/DDBJ databases">
        <title>Key roles for freshwater Actinobacteria revealed by deep metagenomic sequencing.</title>
        <authorList>
            <person name="Ghai R."/>
            <person name="Mizuno C.M."/>
            <person name="Picazo A."/>
            <person name="Camacho A."/>
            <person name="Rodriguez-Valera F."/>
        </authorList>
    </citation>
    <scope>NUCLEOTIDE SEQUENCE</scope>
</reference>
<dbReference type="InterPro" id="IPR029063">
    <property type="entry name" value="SAM-dependent_MTases_sf"/>
</dbReference>
<comment type="caution">
    <text evidence="3">The sequence shown here is derived from an EMBL/GenBank/DDBJ whole genome shotgun (WGS) entry which is preliminary data.</text>
</comment>
<proteinExistence type="predicted"/>
<dbReference type="PROSITE" id="PS00092">
    <property type="entry name" value="N6_MTASE"/>
    <property type="match status" value="1"/>
</dbReference>
<evidence type="ECO:0000256" key="2">
    <source>
        <dbReference type="ARBA" id="ARBA00022679"/>
    </source>
</evidence>
<dbReference type="GO" id="GO:0003676">
    <property type="term" value="F:nucleic acid binding"/>
    <property type="evidence" value="ECO:0007669"/>
    <property type="project" value="InterPro"/>
</dbReference>
<dbReference type="CDD" id="cd02440">
    <property type="entry name" value="AdoMet_MTases"/>
    <property type="match status" value="1"/>
</dbReference>
<dbReference type="NCBIfam" id="TIGR00095">
    <property type="entry name" value="16S rRNA (guanine(966)-N(2))-methyltransferase RsmD"/>
    <property type="match status" value="1"/>
</dbReference>